<dbReference type="InterPro" id="IPR027031">
    <property type="entry name" value="Gly-tRNA_synthase/POLG2"/>
</dbReference>
<evidence type="ECO:0000313" key="1">
    <source>
        <dbReference type="EMBL" id="KAF5897777.1"/>
    </source>
</evidence>
<comment type="caution">
    <text evidence="1">The sequence shown here is derived from an EMBL/GenBank/DDBJ whole genome shotgun (WGS) entry which is preliminary data.</text>
</comment>
<dbReference type="InterPro" id="IPR045864">
    <property type="entry name" value="aa-tRNA-synth_II/BPL/LPL"/>
</dbReference>
<evidence type="ECO:0000313" key="2">
    <source>
        <dbReference type="Proteomes" id="UP000727407"/>
    </source>
</evidence>
<dbReference type="SUPFAM" id="SSF55681">
    <property type="entry name" value="Class II aaRS and biotin synthetases"/>
    <property type="match status" value="1"/>
</dbReference>
<feature type="non-terminal residue" evidence="1">
    <location>
        <position position="244"/>
    </location>
</feature>
<sequence>ALAQYIPSLELMNRKLPFGLAETGLCYQPEDYDDSDAIGCSSEVTEASLAWFCSHRTSSQWLDYWTRQRLQWWRKFALGPSDFSVCDVRDDELNEGALRGAKVLYKFPWGTETLETLWMRGDNELLRSHTGSQAGLQCRDGKRLVVPHVISLSANVDRGLLAVLFNSLQHIEKVDSKQRLHQRTVLKLHPALAPVKVALDMGKGSTSELRQVCEGLLQELLEVGISAWPGYMDTTLSSVEKLHT</sequence>
<dbReference type="Proteomes" id="UP000727407">
    <property type="component" value="Unassembled WGS sequence"/>
</dbReference>
<dbReference type="SUPFAM" id="SSF52954">
    <property type="entry name" value="Class II aaRS ABD-related"/>
    <property type="match status" value="1"/>
</dbReference>
<dbReference type="Gene3D" id="3.40.50.800">
    <property type="entry name" value="Anticodon-binding domain"/>
    <property type="match status" value="1"/>
</dbReference>
<dbReference type="Gene3D" id="3.30.930.10">
    <property type="entry name" value="Bira Bifunctional Protein, Domain 2"/>
    <property type="match status" value="1"/>
</dbReference>
<dbReference type="PANTHER" id="PTHR10745:SF8">
    <property type="entry name" value="DNA POLYMERASE SUBUNIT GAMMA-2, MITOCHONDRIAL"/>
    <property type="match status" value="1"/>
</dbReference>
<dbReference type="OrthoDB" id="57698at2759"/>
<dbReference type="GO" id="GO:0006264">
    <property type="term" value="P:mitochondrial DNA replication"/>
    <property type="evidence" value="ECO:0007669"/>
    <property type="project" value="TreeGrafter"/>
</dbReference>
<dbReference type="AlphaFoldDB" id="A0A8J4UH80"/>
<dbReference type="EMBL" id="QNUK01000221">
    <property type="protein sequence ID" value="KAF5897777.1"/>
    <property type="molecule type" value="Genomic_DNA"/>
</dbReference>
<feature type="non-terminal residue" evidence="1">
    <location>
        <position position="1"/>
    </location>
</feature>
<gene>
    <name evidence="1" type="primary">polg2</name>
    <name evidence="1" type="ORF">DAT39_012495</name>
</gene>
<dbReference type="GO" id="GO:0005739">
    <property type="term" value="C:mitochondrion"/>
    <property type="evidence" value="ECO:0007669"/>
    <property type="project" value="TreeGrafter"/>
</dbReference>
<protein>
    <submittedName>
        <fullName evidence="1">DNA polymerase subunit gamma-2, mitochondrial</fullName>
    </submittedName>
</protein>
<reference evidence="1" key="1">
    <citation type="submission" date="2020-07" db="EMBL/GenBank/DDBJ databases">
        <title>Clarias magur genome sequencing, assembly and annotation.</title>
        <authorList>
            <person name="Kushwaha B."/>
            <person name="Kumar R."/>
            <person name="Das P."/>
            <person name="Joshi C.G."/>
            <person name="Kumar D."/>
            <person name="Nagpure N.S."/>
            <person name="Pandey M."/>
            <person name="Agarwal S."/>
            <person name="Srivastava S."/>
            <person name="Singh M."/>
            <person name="Sahoo L."/>
            <person name="Jayasankar P."/>
            <person name="Meher P.K."/>
            <person name="Koringa P.G."/>
            <person name="Iquebal M.A."/>
            <person name="Das S.P."/>
            <person name="Bit A."/>
            <person name="Patnaik S."/>
            <person name="Patel N."/>
            <person name="Shah T.M."/>
            <person name="Hinsu A."/>
            <person name="Jena J.K."/>
        </authorList>
    </citation>
    <scope>NUCLEOTIDE SEQUENCE</scope>
    <source>
        <strain evidence="1">CIFAMagur01</strain>
        <tissue evidence="1">Testis</tissue>
    </source>
</reference>
<accession>A0A8J4UH80</accession>
<organism evidence="1 2">
    <name type="scientific">Clarias magur</name>
    <name type="common">Asian catfish</name>
    <name type="synonym">Macropteronotus magur</name>
    <dbReference type="NCBI Taxonomy" id="1594786"/>
    <lineage>
        <taxon>Eukaryota</taxon>
        <taxon>Metazoa</taxon>
        <taxon>Chordata</taxon>
        <taxon>Craniata</taxon>
        <taxon>Vertebrata</taxon>
        <taxon>Euteleostomi</taxon>
        <taxon>Actinopterygii</taxon>
        <taxon>Neopterygii</taxon>
        <taxon>Teleostei</taxon>
        <taxon>Ostariophysi</taxon>
        <taxon>Siluriformes</taxon>
        <taxon>Clariidae</taxon>
        <taxon>Clarias</taxon>
    </lineage>
</organism>
<dbReference type="InterPro" id="IPR036621">
    <property type="entry name" value="Anticodon-bd_dom_sf"/>
</dbReference>
<dbReference type="PANTHER" id="PTHR10745">
    <property type="entry name" value="GLYCYL-TRNA SYNTHETASE/DNA POLYMERASE SUBUNIT GAMMA-2"/>
    <property type="match status" value="1"/>
</dbReference>
<proteinExistence type="predicted"/>
<keyword evidence="2" id="KW-1185">Reference proteome</keyword>
<name>A0A8J4UH80_CLAMG</name>